<protein>
    <recommendedName>
        <fullName evidence="3 9">Nicotinate phosphoribosyltransferase</fullName>
        <ecNumber evidence="3 9">6.3.4.21</ecNumber>
    </recommendedName>
</protein>
<sequence length="443" mass="47033">MTGLCTDMYEVRMAAAYLRRAMAGPATFSLFARRLPADRGFLVAAGLAEALDFLEGFRFEEDEVEYLRQVAALDARSLAALREMTFTGDVWAVPEGRLVFADEPLLEVTAPFAEAQLVETAVLNVITFGTTVASKAARCRLAAPDAELIDFAFRRTQGLGAAATVARCSAIAGFAATSNLAAARRYGLRPSGTMAHSYVEAFPDERSAFRAFATDFPDHPIFLVDTYDTEAGLHAAVDVAAELGRIDRLGVRLDSGDLAVLAGRARQILDAGGLRHATIVASGGLDEHAIAALVAQGAPIDAYGVGTKMGVSADAPSLDSAYKLVAYGDRPVMKLSTGKVTWPGTKQVYRHPRADEGDVLALREEPAPSGREPLLVPVMLGGRRTEPGDPAGDLRAARDRCATELHWLPAAARRLTGPVPVPVHATTPLHTLAARLTAKLCAG</sequence>
<keyword evidence="5 9" id="KW-0436">Ligase</keyword>
<feature type="domain" description="Nicotinate/nicotinamide phosphoribosyltransferase" evidence="10">
    <location>
        <begin position="148"/>
        <end position="309"/>
    </location>
</feature>
<dbReference type="GO" id="GO:0047280">
    <property type="term" value="F:nicotinamide phosphoribosyltransferase activity"/>
    <property type="evidence" value="ECO:0007669"/>
    <property type="project" value="UniProtKB-ARBA"/>
</dbReference>
<dbReference type="FunFam" id="3.20.20.70:FF:000076">
    <property type="entry name" value="Nicotinate phosphoribosyltransferase"/>
    <property type="match status" value="1"/>
</dbReference>
<dbReference type="InterPro" id="IPR041525">
    <property type="entry name" value="N/Namide_PRibTrfase"/>
</dbReference>
<evidence type="ECO:0000256" key="6">
    <source>
        <dbReference type="ARBA" id="ARBA00022642"/>
    </source>
</evidence>
<evidence type="ECO:0000256" key="4">
    <source>
        <dbReference type="ARBA" id="ARBA00022553"/>
    </source>
</evidence>
<dbReference type="PANTHER" id="PTHR11098">
    <property type="entry name" value="NICOTINATE PHOSPHORIBOSYLTRANSFERASE"/>
    <property type="match status" value="1"/>
</dbReference>
<evidence type="ECO:0000256" key="3">
    <source>
        <dbReference type="ARBA" id="ARBA00013236"/>
    </source>
</evidence>
<evidence type="ECO:0000256" key="1">
    <source>
        <dbReference type="ARBA" id="ARBA00004952"/>
    </source>
</evidence>
<comment type="function">
    <text evidence="9">Catalyzes the first step in the biosynthesis of NAD from nicotinic acid, the ATP-dependent synthesis of beta-nicotinate D-ribonucleotide from nicotinate and 5-phospho-D-ribose 1-phosphate.</text>
</comment>
<comment type="PTM">
    <text evidence="9">Transiently phosphorylated on a His residue during the reaction cycle. Phosphorylation strongly increases the affinity for substrates and increases the rate of nicotinate D-ribonucleotide production. Dephosphorylation regenerates the low-affinity form of the enzyme, leading to product release.</text>
</comment>
<dbReference type="NCBIfam" id="NF009131">
    <property type="entry name" value="PRK12484.1"/>
    <property type="match status" value="1"/>
</dbReference>
<dbReference type="NCBIfam" id="TIGR01513">
    <property type="entry name" value="NAPRTase_put"/>
    <property type="match status" value="1"/>
</dbReference>
<evidence type="ECO:0000259" key="10">
    <source>
        <dbReference type="Pfam" id="PF04095"/>
    </source>
</evidence>
<dbReference type="Gene3D" id="3.20.20.70">
    <property type="entry name" value="Aldolase class I"/>
    <property type="match status" value="1"/>
</dbReference>
<keyword evidence="7 9" id="KW-0808">Transferase</keyword>
<accession>A0A9Q9ILT8</accession>
<comment type="pathway">
    <text evidence="1 9">Cofactor biosynthesis; NAD(+) biosynthesis; nicotinate D-ribonucleotide from nicotinate: step 1/1.</text>
</comment>
<dbReference type="NCBIfam" id="NF006696">
    <property type="entry name" value="PRK09243.1-3"/>
    <property type="match status" value="1"/>
</dbReference>
<dbReference type="AlphaFoldDB" id="A0A9Q9ILT8"/>
<dbReference type="GO" id="GO:0034355">
    <property type="term" value="P:NAD+ biosynthetic process via the salvage pathway"/>
    <property type="evidence" value="ECO:0007669"/>
    <property type="project" value="TreeGrafter"/>
</dbReference>
<dbReference type="SUPFAM" id="SSF51690">
    <property type="entry name" value="Nicotinate/Quinolinate PRTase C-terminal domain-like"/>
    <property type="match status" value="1"/>
</dbReference>
<evidence type="ECO:0000256" key="5">
    <source>
        <dbReference type="ARBA" id="ARBA00022598"/>
    </source>
</evidence>
<organism evidence="12 13">
    <name type="scientific">Dactylosporangium aurantiacum</name>
    <dbReference type="NCBI Taxonomy" id="35754"/>
    <lineage>
        <taxon>Bacteria</taxon>
        <taxon>Bacillati</taxon>
        <taxon>Actinomycetota</taxon>
        <taxon>Actinomycetes</taxon>
        <taxon>Micromonosporales</taxon>
        <taxon>Micromonosporaceae</taxon>
        <taxon>Dactylosporangium</taxon>
    </lineage>
</organism>
<gene>
    <name evidence="12" type="ORF">Daura_21460</name>
</gene>
<dbReference type="EC" id="6.3.4.21" evidence="3 9"/>
<proteinExistence type="inferred from homology"/>
<dbReference type="CDD" id="cd01570">
    <property type="entry name" value="NAPRTase_A"/>
    <property type="match status" value="1"/>
</dbReference>
<evidence type="ECO:0000256" key="2">
    <source>
        <dbReference type="ARBA" id="ARBA00010897"/>
    </source>
</evidence>
<keyword evidence="13" id="KW-1185">Reference proteome</keyword>
<keyword evidence="4" id="KW-0597">Phosphoprotein</keyword>
<dbReference type="RefSeq" id="WP_033362046.1">
    <property type="nucleotide sequence ID" value="NZ_CP073767.1"/>
</dbReference>
<name>A0A9Q9ILT8_9ACTN</name>
<comment type="catalytic activity">
    <reaction evidence="8 9">
        <text>5-phospho-alpha-D-ribose 1-diphosphate + nicotinate + ATP + H2O = nicotinate beta-D-ribonucleotide + ADP + phosphate + diphosphate</text>
        <dbReference type="Rhea" id="RHEA:36163"/>
        <dbReference type="ChEBI" id="CHEBI:15377"/>
        <dbReference type="ChEBI" id="CHEBI:30616"/>
        <dbReference type="ChEBI" id="CHEBI:32544"/>
        <dbReference type="ChEBI" id="CHEBI:33019"/>
        <dbReference type="ChEBI" id="CHEBI:43474"/>
        <dbReference type="ChEBI" id="CHEBI:57502"/>
        <dbReference type="ChEBI" id="CHEBI:58017"/>
        <dbReference type="ChEBI" id="CHEBI:456216"/>
        <dbReference type="EC" id="6.3.4.21"/>
    </reaction>
</comment>
<dbReference type="PIRSF" id="PIRSF000484">
    <property type="entry name" value="NAPRT"/>
    <property type="match status" value="1"/>
</dbReference>
<dbReference type="Pfam" id="PF17767">
    <property type="entry name" value="NAPRTase_N"/>
    <property type="match status" value="1"/>
</dbReference>
<dbReference type="Pfam" id="PF04095">
    <property type="entry name" value="NAPRTase"/>
    <property type="match status" value="1"/>
</dbReference>
<evidence type="ECO:0000313" key="13">
    <source>
        <dbReference type="Proteomes" id="UP001058003"/>
    </source>
</evidence>
<dbReference type="Gene3D" id="3.20.140.10">
    <property type="entry name" value="nicotinate phosphoribosyltransferase"/>
    <property type="match status" value="1"/>
</dbReference>
<dbReference type="InterPro" id="IPR006405">
    <property type="entry name" value="Nic_PRibTrfase_pncB"/>
</dbReference>
<keyword evidence="6 9" id="KW-0662">Pyridine nucleotide biosynthesis</keyword>
<keyword evidence="12" id="KW-0328">Glycosyltransferase</keyword>
<evidence type="ECO:0000313" key="12">
    <source>
        <dbReference type="EMBL" id="UWZ58517.1"/>
    </source>
</evidence>
<reference evidence="12" key="1">
    <citation type="submission" date="2021-04" db="EMBL/GenBank/DDBJ databases">
        <title>Dactylosporangium aurantiacum NRRL B-8018 full assembly.</title>
        <authorList>
            <person name="Hartkoorn R.C."/>
            <person name="Beaudoing E."/>
            <person name="Hot D."/>
        </authorList>
    </citation>
    <scope>NUCLEOTIDE SEQUENCE</scope>
    <source>
        <strain evidence="12">NRRL B-8018</strain>
    </source>
</reference>
<dbReference type="InterPro" id="IPR040727">
    <property type="entry name" value="NAPRTase_N"/>
</dbReference>
<dbReference type="GO" id="GO:0004516">
    <property type="term" value="F:nicotinate phosphoribosyltransferase activity"/>
    <property type="evidence" value="ECO:0007669"/>
    <property type="project" value="UniProtKB-UniRule"/>
</dbReference>
<dbReference type="InterPro" id="IPR007229">
    <property type="entry name" value="Nic_PRibTrfase-Fam"/>
</dbReference>
<evidence type="ECO:0000256" key="9">
    <source>
        <dbReference type="RuleBase" id="RU365100"/>
    </source>
</evidence>
<dbReference type="PANTHER" id="PTHR11098:SF1">
    <property type="entry name" value="NICOTINATE PHOSPHORIBOSYLTRANSFERASE"/>
    <property type="match status" value="1"/>
</dbReference>
<dbReference type="GO" id="GO:0005829">
    <property type="term" value="C:cytosol"/>
    <property type="evidence" value="ECO:0007669"/>
    <property type="project" value="TreeGrafter"/>
</dbReference>
<dbReference type="SUPFAM" id="SSF54675">
    <property type="entry name" value="Nicotinate/Quinolinate PRTase N-terminal domain-like"/>
    <property type="match status" value="1"/>
</dbReference>
<dbReference type="EMBL" id="CP073767">
    <property type="protein sequence ID" value="UWZ58517.1"/>
    <property type="molecule type" value="Genomic_DNA"/>
</dbReference>
<evidence type="ECO:0000259" key="11">
    <source>
        <dbReference type="Pfam" id="PF17767"/>
    </source>
</evidence>
<dbReference type="InterPro" id="IPR013785">
    <property type="entry name" value="Aldolase_TIM"/>
</dbReference>
<comment type="similarity">
    <text evidence="2 9">Belongs to the NAPRTase family.</text>
</comment>
<evidence type="ECO:0000256" key="8">
    <source>
        <dbReference type="ARBA" id="ARBA00048668"/>
    </source>
</evidence>
<evidence type="ECO:0000256" key="7">
    <source>
        <dbReference type="ARBA" id="ARBA00022679"/>
    </source>
</evidence>
<dbReference type="KEGG" id="daur:Daura_21460"/>
<dbReference type="InterPro" id="IPR036068">
    <property type="entry name" value="Nicotinate_pribotase-like_C"/>
</dbReference>
<feature type="domain" description="Nicotinate phosphoribosyltransferase N-terminal" evidence="11">
    <location>
        <begin position="4"/>
        <end position="126"/>
    </location>
</feature>
<dbReference type="OrthoDB" id="9770610at2"/>
<dbReference type="Proteomes" id="UP001058003">
    <property type="component" value="Chromosome"/>
</dbReference>